<dbReference type="InterPro" id="IPR013785">
    <property type="entry name" value="Aldolase_TIM"/>
</dbReference>
<dbReference type="SUPFAM" id="SSF51366">
    <property type="entry name" value="Ribulose-phoshate binding barrel"/>
    <property type="match status" value="1"/>
</dbReference>
<gene>
    <name evidence="1" type="ORF">SAMN05444336_104157</name>
</gene>
<accession>A0A1H3AE15</accession>
<sequence length="240" mass="24125">MSFDFIFMLTRNDRTVPDAMAHAETALALGLRHIGFKDVGLPERELALLNARLRAGGATTYLEVVSLDAETELRSASVAAAIGVDHLLGGTRAELVAPVLASAGIRYSPFPGRITGHPSVLEGGVEEIAASAARLAERDDVHGLDLLAYRHAGDVPALMRAVCRATPKPVIMAGSIADPGRIEAAAASGAAGFTIGTAALDGAFPGAGAGLTDQLSAISAATRRAAGAGAGAGGAGARPG</sequence>
<dbReference type="EMBL" id="FNMZ01000004">
    <property type="protein sequence ID" value="SDX27952.1"/>
    <property type="molecule type" value="Genomic_DNA"/>
</dbReference>
<dbReference type="AlphaFoldDB" id="A0A1H3AE15"/>
<name>A0A1H3AE15_9RHOB</name>
<keyword evidence="1" id="KW-0413">Isomerase</keyword>
<reference evidence="1 2" key="1">
    <citation type="submission" date="2016-10" db="EMBL/GenBank/DDBJ databases">
        <authorList>
            <person name="de Groot N.N."/>
        </authorList>
    </citation>
    <scope>NUCLEOTIDE SEQUENCE [LARGE SCALE GENOMIC DNA]</scope>
    <source>
        <strain evidence="1 2">DSM 17890</strain>
    </source>
</reference>
<dbReference type="STRING" id="356660.SAMN05444336_104157"/>
<dbReference type="InterPro" id="IPR011060">
    <property type="entry name" value="RibuloseP-bd_barrel"/>
</dbReference>
<proteinExistence type="predicted"/>
<evidence type="ECO:0000313" key="2">
    <source>
        <dbReference type="Proteomes" id="UP000199118"/>
    </source>
</evidence>
<dbReference type="Gene3D" id="3.20.20.70">
    <property type="entry name" value="Aldolase class I"/>
    <property type="match status" value="1"/>
</dbReference>
<organism evidence="1 2">
    <name type="scientific">Albimonas donghaensis</name>
    <dbReference type="NCBI Taxonomy" id="356660"/>
    <lineage>
        <taxon>Bacteria</taxon>
        <taxon>Pseudomonadati</taxon>
        <taxon>Pseudomonadota</taxon>
        <taxon>Alphaproteobacteria</taxon>
        <taxon>Rhodobacterales</taxon>
        <taxon>Paracoccaceae</taxon>
        <taxon>Albimonas</taxon>
    </lineage>
</organism>
<evidence type="ECO:0000313" key="1">
    <source>
        <dbReference type="EMBL" id="SDX27952.1"/>
    </source>
</evidence>
<keyword evidence="2" id="KW-1185">Reference proteome</keyword>
<dbReference type="Proteomes" id="UP000199118">
    <property type="component" value="Unassembled WGS sequence"/>
</dbReference>
<dbReference type="RefSeq" id="WP_176954737.1">
    <property type="nucleotide sequence ID" value="NZ_FNMZ01000004.1"/>
</dbReference>
<protein>
    <submittedName>
        <fullName evidence="1">1-(5-phosphoribosyl)-5-[(5-phosphoribosylamino)methylideneamino] imidazole-4-carboxamide isomerase</fullName>
    </submittedName>
</protein>
<dbReference type="GO" id="GO:0016853">
    <property type="term" value="F:isomerase activity"/>
    <property type="evidence" value="ECO:0007669"/>
    <property type="project" value="UniProtKB-KW"/>
</dbReference>